<sequence>MGWVARELGIPFLRLAGPCPRAKETSTGTYTRWILPRLTSQDGRGQTTLSPHTAMYVGTAALGQDGHDMLLVAGGKNVKLEEGLLVLRENRIEPLRTNNASFPEPHRSMQTYPYAGAFVKDTGHEDGYYLLGGFFRRDDMPNDTFKDVVLKYSAQSNSWEDMGATNGPRRYHYTATLYRDSIYLVGGMSADTDRIMPLTSVWRYDISRRFWEEKKCGGAVLGGRALHSSVLIGSRLHVVGGANQEVVSGQVDVLDLSTLVWETIKVEGLHGKSQGCLVHYKNQLIYSFGYSAPFKQETQLIDLDSMEIIKASEPIPHSLVIAAVLAVLFAILLFMTLLLFWYHRYKLNLKQCEDYRRQYEEHLRTLSIESPHDVTSIQSGLTLTNHMPYNFDTKLHLPTIDQRFSIQEPPPAQCN</sequence>
<dbReference type="EMBL" id="QTSX02003620">
    <property type="protein sequence ID" value="KAJ9069594.1"/>
    <property type="molecule type" value="Genomic_DNA"/>
</dbReference>
<comment type="caution">
    <text evidence="1">The sequence shown here is derived from an EMBL/GenBank/DDBJ whole genome shotgun (WGS) entry which is preliminary data.</text>
</comment>
<keyword evidence="2" id="KW-1185">Reference proteome</keyword>
<proteinExistence type="predicted"/>
<gene>
    <name evidence="1" type="ORF">DSO57_1016900</name>
</gene>
<reference evidence="1" key="1">
    <citation type="submission" date="2022-04" db="EMBL/GenBank/DDBJ databases">
        <title>Genome of the entomopathogenic fungus Entomophthora muscae.</title>
        <authorList>
            <person name="Elya C."/>
            <person name="Lovett B.R."/>
            <person name="Lee E."/>
            <person name="Macias A.M."/>
            <person name="Hajek A.E."/>
            <person name="De Bivort B.L."/>
            <person name="Kasson M.T."/>
            <person name="De Fine Licht H.H."/>
            <person name="Stajich J.E."/>
        </authorList>
    </citation>
    <scope>NUCLEOTIDE SEQUENCE</scope>
    <source>
        <strain evidence="1">Berkeley</strain>
    </source>
</reference>
<dbReference type="Proteomes" id="UP001165960">
    <property type="component" value="Unassembled WGS sequence"/>
</dbReference>
<accession>A0ACC2T4L7</accession>
<evidence type="ECO:0000313" key="1">
    <source>
        <dbReference type="EMBL" id="KAJ9069594.1"/>
    </source>
</evidence>
<name>A0ACC2T4L7_9FUNG</name>
<organism evidence="1 2">
    <name type="scientific">Entomophthora muscae</name>
    <dbReference type="NCBI Taxonomy" id="34485"/>
    <lineage>
        <taxon>Eukaryota</taxon>
        <taxon>Fungi</taxon>
        <taxon>Fungi incertae sedis</taxon>
        <taxon>Zoopagomycota</taxon>
        <taxon>Entomophthoromycotina</taxon>
        <taxon>Entomophthoromycetes</taxon>
        <taxon>Entomophthorales</taxon>
        <taxon>Entomophthoraceae</taxon>
        <taxon>Entomophthora</taxon>
    </lineage>
</organism>
<protein>
    <submittedName>
        <fullName evidence="1">Uncharacterized protein</fullName>
    </submittedName>
</protein>
<evidence type="ECO:0000313" key="2">
    <source>
        <dbReference type="Proteomes" id="UP001165960"/>
    </source>
</evidence>